<dbReference type="EMBL" id="LGHJ01000019">
    <property type="protein sequence ID" value="KPL73935.1"/>
    <property type="molecule type" value="Genomic_DNA"/>
</dbReference>
<dbReference type="RefSeq" id="WP_061917775.1">
    <property type="nucleotide sequence ID" value="NZ_DF967971.1"/>
</dbReference>
<dbReference type="Proteomes" id="UP000050514">
    <property type="component" value="Unassembled WGS sequence"/>
</dbReference>
<sequence>MRSYELVFILQPELDDTAVEGLVEKVKGWITEAGGTVSKIDRWGKRRLAYPINKRREGQYILFDMNMPPAFSNELERNLRFQEQVMRFLIVNRD</sequence>
<dbReference type="CDD" id="cd00473">
    <property type="entry name" value="bS6"/>
    <property type="match status" value="1"/>
</dbReference>
<dbReference type="GO" id="GO:0005737">
    <property type="term" value="C:cytoplasm"/>
    <property type="evidence" value="ECO:0007669"/>
    <property type="project" value="UniProtKB-ARBA"/>
</dbReference>
<evidence type="ECO:0000256" key="6">
    <source>
        <dbReference type="ARBA" id="ARBA00035104"/>
    </source>
</evidence>
<dbReference type="GO" id="GO:0070181">
    <property type="term" value="F:small ribosomal subunit rRNA binding"/>
    <property type="evidence" value="ECO:0007669"/>
    <property type="project" value="TreeGrafter"/>
</dbReference>
<dbReference type="STRING" id="360411.AC812_14270"/>
<dbReference type="HAMAP" id="MF_00360">
    <property type="entry name" value="Ribosomal_bS6"/>
    <property type="match status" value="1"/>
</dbReference>
<dbReference type="GO" id="GO:0003735">
    <property type="term" value="F:structural constituent of ribosome"/>
    <property type="evidence" value="ECO:0007669"/>
    <property type="project" value="InterPro"/>
</dbReference>
<evidence type="ECO:0000313" key="9">
    <source>
        <dbReference type="EMBL" id="KPL73935.1"/>
    </source>
</evidence>
<dbReference type="InterPro" id="IPR014717">
    <property type="entry name" value="Transl_elong_EF1B/ribsomal_bS6"/>
</dbReference>
<dbReference type="AlphaFoldDB" id="A0A0P6XFI9"/>
<dbReference type="PANTHER" id="PTHR21011:SF1">
    <property type="entry name" value="SMALL RIBOSOMAL SUBUNIT PROTEIN BS6M"/>
    <property type="match status" value="1"/>
</dbReference>
<evidence type="ECO:0000256" key="5">
    <source>
        <dbReference type="ARBA" id="ARBA00023274"/>
    </source>
</evidence>
<evidence type="ECO:0000256" key="7">
    <source>
        <dbReference type="ARBA" id="ARBA00035294"/>
    </source>
</evidence>
<keyword evidence="5 8" id="KW-0687">Ribonucleoprotein</keyword>
<protein>
    <recommendedName>
        <fullName evidence="7 8">Small ribosomal subunit protein bS6</fullName>
    </recommendedName>
</protein>
<evidence type="ECO:0000313" key="10">
    <source>
        <dbReference type="Proteomes" id="UP000050514"/>
    </source>
</evidence>
<name>A0A0P6XFI9_9CHLR</name>
<dbReference type="InterPro" id="IPR020815">
    <property type="entry name" value="Ribosomal_bS6_CS"/>
</dbReference>
<evidence type="ECO:0000256" key="8">
    <source>
        <dbReference type="HAMAP-Rule" id="MF_00360"/>
    </source>
</evidence>
<dbReference type="PATRIC" id="fig|360411.5.peg.2554"/>
<dbReference type="InterPro" id="IPR020814">
    <property type="entry name" value="Ribosomal_S6_plastid/chlpt"/>
</dbReference>
<dbReference type="GO" id="GO:0005840">
    <property type="term" value="C:ribosome"/>
    <property type="evidence" value="ECO:0007669"/>
    <property type="project" value="UniProtKB-KW"/>
</dbReference>
<dbReference type="GO" id="GO:1990904">
    <property type="term" value="C:ribonucleoprotein complex"/>
    <property type="evidence" value="ECO:0007669"/>
    <property type="project" value="UniProtKB-KW"/>
</dbReference>
<reference evidence="9 10" key="1">
    <citation type="submission" date="2015-07" db="EMBL/GenBank/DDBJ databases">
        <title>Draft genome of Bellilinea caldifistulae DSM 17877.</title>
        <authorList>
            <person name="Hemp J."/>
            <person name="Ward L.M."/>
            <person name="Pace L.A."/>
            <person name="Fischer W.W."/>
        </authorList>
    </citation>
    <scope>NUCLEOTIDE SEQUENCE [LARGE SCALE GENOMIC DNA]</scope>
    <source>
        <strain evidence="9 10">GOMI-1</strain>
    </source>
</reference>
<dbReference type="NCBIfam" id="TIGR00166">
    <property type="entry name" value="S6"/>
    <property type="match status" value="1"/>
</dbReference>
<dbReference type="Pfam" id="PF01250">
    <property type="entry name" value="Ribosomal_S6"/>
    <property type="match status" value="1"/>
</dbReference>
<comment type="caution">
    <text evidence="9">The sequence shown here is derived from an EMBL/GenBank/DDBJ whole genome shotgun (WGS) entry which is preliminary data.</text>
</comment>
<keyword evidence="2 8" id="KW-0699">rRNA-binding</keyword>
<keyword evidence="4 8" id="KW-0689">Ribosomal protein</keyword>
<evidence type="ECO:0000256" key="1">
    <source>
        <dbReference type="ARBA" id="ARBA00009512"/>
    </source>
</evidence>
<keyword evidence="10" id="KW-1185">Reference proteome</keyword>
<gene>
    <name evidence="8" type="primary">rpsF</name>
    <name evidence="9" type="ORF">AC812_14270</name>
</gene>
<evidence type="ECO:0000256" key="3">
    <source>
        <dbReference type="ARBA" id="ARBA00022884"/>
    </source>
</evidence>
<dbReference type="SUPFAM" id="SSF54995">
    <property type="entry name" value="Ribosomal protein S6"/>
    <property type="match status" value="1"/>
</dbReference>
<proteinExistence type="inferred from homology"/>
<dbReference type="InterPro" id="IPR000529">
    <property type="entry name" value="Ribosomal_bS6"/>
</dbReference>
<dbReference type="Gene3D" id="3.30.70.60">
    <property type="match status" value="1"/>
</dbReference>
<comment type="function">
    <text evidence="6 8">Binds together with bS18 to 16S ribosomal RNA.</text>
</comment>
<organism evidence="9 10">
    <name type="scientific">Bellilinea caldifistulae</name>
    <dbReference type="NCBI Taxonomy" id="360411"/>
    <lineage>
        <taxon>Bacteria</taxon>
        <taxon>Bacillati</taxon>
        <taxon>Chloroflexota</taxon>
        <taxon>Anaerolineae</taxon>
        <taxon>Anaerolineales</taxon>
        <taxon>Anaerolineaceae</taxon>
        <taxon>Bellilinea</taxon>
    </lineage>
</organism>
<dbReference type="GO" id="GO:0006412">
    <property type="term" value="P:translation"/>
    <property type="evidence" value="ECO:0007669"/>
    <property type="project" value="UniProtKB-UniRule"/>
</dbReference>
<evidence type="ECO:0000256" key="2">
    <source>
        <dbReference type="ARBA" id="ARBA00022730"/>
    </source>
</evidence>
<dbReference type="OrthoDB" id="9812702at2"/>
<accession>A0A0P6XFI9</accession>
<dbReference type="InterPro" id="IPR035980">
    <property type="entry name" value="Ribosomal_bS6_sf"/>
</dbReference>
<dbReference type="PANTHER" id="PTHR21011">
    <property type="entry name" value="MITOCHONDRIAL 28S RIBOSOMAL PROTEIN S6"/>
    <property type="match status" value="1"/>
</dbReference>
<keyword evidence="3 8" id="KW-0694">RNA-binding</keyword>
<comment type="similarity">
    <text evidence="1 8">Belongs to the bacterial ribosomal protein bS6 family.</text>
</comment>
<dbReference type="PROSITE" id="PS01048">
    <property type="entry name" value="RIBOSOMAL_S6"/>
    <property type="match status" value="1"/>
</dbReference>
<evidence type="ECO:0000256" key="4">
    <source>
        <dbReference type="ARBA" id="ARBA00022980"/>
    </source>
</evidence>